<dbReference type="InterPro" id="IPR036259">
    <property type="entry name" value="MFS_trans_sf"/>
</dbReference>
<feature type="transmembrane region" description="Helical" evidence="7">
    <location>
        <begin position="399"/>
        <end position="422"/>
    </location>
</feature>
<feature type="transmembrane region" description="Helical" evidence="7">
    <location>
        <begin position="12"/>
        <end position="36"/>
    </location>
</feature>
<feature type="domain" description="Major facilitator superfamily (MFS) profile" evidence="8">
    <location>
        <begin position="10"/>
        <end position="461"/>
    </location>
</feature>
<protein>
    <submittedName>
        <fullName evidence="9">MFS transporter</fullName>
    </submittedName>
</protein>
<dbReference type="Gene3D" id="1.20.1720.10">
    <property type="entry name" value="Multidrug resistance protein D"/>
    <property type="match status" value="1"/>
</dbReference>
<reference evidence="9 10" key="1">
    <citation type="submission" date="2024-03" db="EMBL/GenBank/DDBJ databases">
        <title>The complete genome of Streptomyces sirii sp.nov.</title>
        <authorList>
            <person name="Zakalyukina Y.V."/>
            <person name="Belik A.R."/>
            <person name="Biryukov M.V."/>
            <person name="Baturina O.A."/>
            <person name="Kabilov M.R."/>
        </authorList>
    </citation>
    <scope>NUCLEOTIDE SEQUENCE [LARGE SCALE GENOMIC DNA]</scope>
    <source>
        <strain evidence="9 10">BP-8</strain>
    </source>
</reference>
<evidence type="ECO:0000256" key="1">
    <source>
        <dbReference type="ARBA" id="ARBA00004651"/>
    </source>
</evidence>
<evidence type="ECO:0000313" key="9">
    <source>
        <dbReference type="EMBL" id="WXK75353.1"/>
    </source>
</evidence>
<feature type="transmembrane region" description="Helical" evidence="7">
    <location>
        <begin position="166"/>
        <end position="183"/>
    </location>
</feature>
<sequence>MSTTREHSEARLLVPSLVFIALVVAAVASLGAPLITSVATTFHVSLDSAQWTLTIALLSGAVATPILGRLGAGPHRRATILVTLAVVVAGSALTVLPLPFAWLLVGRAAQGVGLGLTALMMGVARDHLPEERSAATIALVSVVSIIGVGVGYPLAGLLTEFGGVRAAYGLGLFVTAIAFLAAWRSMPRAPEGRSAHVDIAGALLLAGGLFLVLFLAGQKSLWSHHLAVAVVLAVVAVLLLCAWTVSGLRGKKPLVDLRALRHPAVAGANVAMFVGAIGMYILLTLITRYAQTPHSAGYGYGLTTFVAGLVLIPFSVLGFVAGKLTPRMLERIDGAMLLAGSAVVIGGGFVLFATARSNLAELFAAMSVLGFGVGSFSAAMPGVILAFTPKSETSSAMSFNYVVRSVGYSLGSAIGGLVLAAGTDTGRIFPNDSAYTTAALVGIAAMAITTITSLVLARQRSPEAEPTASPAGAPSPSRSNQ</sequence>
<feature type="transmembrane region" description="Helical" evidence="7">
    <location>
        <begin position="264"/>
        <end position="286"/>
    </location>
</feature>
<feature type="compositionally biased region" description="Low complexity" evidence="6">
    <location>
        <begin position="464"/>
        <end position="481"/>
    </location>
</feature>
<evidence type="ECO:0000256" key="7">
    <source>
        <dbReference type="SAM" id="Phobius"/>
    </source>
</evidence>
<comment type="subcellular location">
    <subcellularLocation>
        <location evidence="1">Cell membrane</location>
        <topology evidence="1">Multi-pass membrane protein</topology>
    </subcellularLocation>
</comment>
<evidence type="ECO:0000259" key="8">
    <source>
        <dbReference type="PROSITE" id="PS50850"/>
    </source>
</evidence>
<dbReference type="EMBL" id="CP147982">
    <property type="protein sequence ID" value="WXK75353.1"/>
    <property type="molecule type" value="Genomic_DNA"/>
</dbReference>
<feature type="transmembrane region" description="Helical" evidence="7">
    <location>
        <begin position="136"/>
        <end position="154"/>
    </location>
</feature>
<dbReference type="Pfam" id="PF07690">
    <property type="entry name" value="MFS_1"/>
    <property type="match status" value="1"/>
</dbReference>
<evidence type="ECO:0000256" key="6">
    <source>
        <dbReference type="SAM" id="MobiDB-lite"/>
    </source>
</evidence>
<keyword evidence="10" id="KW-1185">Reference proteome</keyword>
<keyword evidence="5" id="KW-0046">Antibiotic resistance</keyword>
<dbReference type="PROSITE" id="PS50850">
    <property type="entry name" value="MFS"/>
    <property type="match status" value="1"/>
</dbReference>
<dbReference type="PANTHER" id="PTHR42718">
    <property type="entry name" value="MAJOR FACILITATOR SUPERFAMILY MULTIDRUG TRANSPORTER MFSC"/>
    <property type="match status" value="1"/>
</dbReference>
<dbReference type="RefSeq" id="WP_407285456.1">
    <property type="nucleotide sequence ID" value="NZ_CP147982.1"/>
</dbReference>
<feature type="transmembrane region" description="Helical" evidence="7">
    <location>
        <begin position="434"/>
        <end position="457"/>
    </location>
</feature>
<name>A0ABZ2QGX3_9ACTN</name>
<dbReference type="SUPFAM" id="SSF103473">
    <property type="entry name" value="MFS general substrate transporter"/>
    <property type="match status" value="1"/>
</dbReference>
<feature type="transmembrane region" description="Helical" evidence="7">
    <location>
        <begin position="222"/>
        <end position="243"/>
    </location>
</feature>
<dbReference type="Gene3D" id="1.20.1250.20">
    <property type="entry name" value="MFS general substrate transporter like domains"/>
    <property type="match status" value="1"/>
</dbReference>
<keyword evidence="3 7" id="KW-1133">Transmembrane helix</keyword>
<evidence type="ECO:0000256" key="4">
    <source>
        <dbReference type="ARBA" id="ARBA00023136"/>
    </source>
</evidence>
<feature type="transmembrane region" description="Helical" evidence="7">
    <location>
        <begin position="80"/>
        <end position="102"/>
    </location>
</feature>
<gene>
    <name evidence="9" type="ORF">WAB15_04885</name>
</gene>
<feature type="transmembrane region" description="Helical" evidence="7">
    <location>
        <begin position="108"/>
        <end position="124"/>
    </location>
</feature>
<evidence type="ECO:0000256" key="2">
    <source>
        <dbReference type="ARBA" id="ARBA00022692"/>
    </source>
</evidence>
<feature type="transmembrane region" description="Helical" evidence="7">
    <location>
        <begin position="298"/>
        <end position="322"/>
    </location>
</feature>
<evidence type="ECO:0000256" key="3">
    <source>
        <dbReference type="ARBA" id="ARBA00022989"/>
    </source>
</evidence>
<keyword evidence="2 7" id="KW-0812">Transmembrane</keyword>
<dbReference type="InterPro" id="IPR020846">
    <property type="entry name" value="MFS_dom"/>
</dbReference>
<dbReference type="PANTHER" id="PTHR42718:SF35">
    <property type="entry name" value="BLL0718 PROTEIN"/>
    <property type="match status" value="1"/>
</dbReference>
<feature type="transmembrane region" description="Helical" evidence="7">
    <location>
        <begin position="334"/>
        <end position="356"/>
    </location>
</feature>
<feature type="transmembrane region" description="Helical" evidence="7">
    <location>
        <begin position="48"/>
        <end position="68"/>
    </location>
</feature>
<feature type="transmembrane region" description="Helical" evidence="7">
    <location>
        <begin position="195"/>
        <end position="216"/>
    </location>
</feature>
<keyword evidence="4 7" id="KW-0472">Membrane</keyword>
<proteinExistence type="predicted"/>
<evidence type="ECO:0000313" key="10">
    <source>
        <dbReference type="Proteomes" id="UP001626628"/>
    </source>
</evidence>
<dbReference type="InterPro" id="IPR011701">
    <property type="entry name" value="MFS"/>
</dbReference>
<feature type="transmembrane region" description="Helical" evidence="7">
    <location>
        <begin position="362"/>
        <end position="387"/>
    </location>
</feature>
<feature type="region of interest" description="Disordered" evidence="6">
    <location>
        <begin position="459"/>
        <end position="481"/>
    </location>
</feature>
<dbReference type="Proteomes" id="UP001626628">
    <property type="component" value="Chromosome"/>
</dbReference>
<evidence type="ECO:0000256" key="5">
    <source>
        <dbReference type="ARBA" id="ARBA00023251"/>
    </source>
</evidence>
<accession>A0ABZ2QGX3</accession>
<organism evidence="9 10">
    <name type="scientific">Streptomyces sirii</name>
    <dbReference type="NCBI Taxonomy" id="3127701"/>
    <lineage>
        <taxon>Bacteria</taxon>
        <taxon>Bacillati</taxon>
        <taxon>Actinomycetota</taxon>
        <taxon>Actinomycetes</taxon>
        <taxon>Kitasatosporales</taxon>
        <taxon>Streptomycetaceae</taxon>
        <taxon>Streptomyces</taxon>
    </lineage>
</organism>